<dbReference type="GO" id="GO:0003676">
    <property type="term" value="F:nucleic acid binding"/>
    <property type="evidence" value="ECO:0007669"/>
    <property type="project" value="InterPro"/>
</dbReference>
<evidence type="ECO:0008006" key="3">
    <source>
        <dbReference type="Google" id="ProtNLM"/>
    </source>
</evidence>
<sequence length="148" mass="17425">MVDAIEKFWIESGYDGTKDTLIIYADNGPENNSRRTQFMKRVIEFSARYSVKIIMAYYPPYHSKYNPIERVWGKLEQHWNGDLLSSEEIVYAFAESMTWKGVNPVVTVIDQTYESGKKLSKKEMDVYETMIERDEKIGKWFINTPRAM</sequence>
<dbReference type="STRING" id="1324314.BVG16_25680"/>
<protein>
    <recommendedName>
        <fullName evidence="3">Transposase</fullName>
    </recommendedName>
</protein>
<dbReference type="Gene3D" id="3.30.420.10">
    <property type="entry name" value="Ribonuclease H-like superfamily/Ribonuclease H"/>
    <property type="match status" value="1"/>
</dbReference>
<evidence type="ECO:0000313" key="2">
    <source>
        <dbReference type="Proteomes" id="UP000190188"/>
    </source>
</evidence>
<dbReference type="AlphaFoldDB" id="A0A1T2X2Q4"/>
<organism evidence="1 2">
    <name type="scientific">Paenibacillus selenitireducens</name>
    <dbReference type="NCBI Taxonomy" id="1324314"/>
    <lineage>
        <taxon>Bacteria</taxon>
        <taxon>Bacillati</taxon>
        <taxon>Bacillota</taxon>
        <taxon>Bacilli</taxon>
        <taxon>Bacillales</taxon>
        <taxon>Paenibacillaceae</taxon>
        <taxon>Paenibacillus</taxon>
    </lineage>
</organism>
<dbReference type="EMBL" id="MSZX01000012">
    <property type="protein sequence ID" value="OPA74140.1"/>
    <property type="molecule type" value="Genomic_DNA"/>
</dbReference>
<dbReference type="OrthoDB" id="2014062at2"/>
<dbReference type="InterPro" id="IPR011518">
    <property type="entry name" value="Transposase_36"/>
</dbReference>
<reference evidence="1 2" key="1">
    <citation type="submission" date="2017-01" db="EMBL/GenBank/DDBJ databases">
        <title>Genome analysis of Paenibacillus selenitrireducens ES3-24.</title>
        <authorList>
            <person name="Xu D."/>
            <person name="Yao R."/>
            <person name="Zheng S."/>
        </authorList>
    </citation>
    <scope>NUCLEOTIDE SEQUENCE [LARGE SCALE GENOMIC DNA]</scope>
    <source>
        <strain evidence="1 2">ES3-24</strain>
    </source>
</reference>
<dbReference type="Proteomes" id="UP000190188">
    <property type="component" value="Unassembled WGS sequence"/>
</dbReference>
<name>A0A1T2X2Q4_9BACL</name>
<dbReference type="Pfam" id="PF07592">
    <property type="entry name" value="DDE_Tnp_ISAZ013"/>
    <property type="match status" value="1"/>
</dbReference>
<accession>A0A1T2X2Q4</accession>
<keyword evidence="2" id="KW-1185">Reference proteome</keyword>
<dbReference type="RefSeq" id="WP_078502056.1">
    <property type="nucleotide sequence ID" value="NZ_MSZX01000012.1"/>
</dbReference>
<proteinExistence type="predicted"/>
<evidence type="ECO:0000313" key="1">
    <source>
        <dbReference type="EMBL" id="OPA74140.1"/>
    </source>
</evidence>
<gene>
    <name evidence="1" type="ORF">BVG16_25680</name>
</gene>
<comment type="caution">
    <text evidence="1">The sequence shown here is derived from an EMBL/GenBank/DDBJ whole genome shotgun (WGS) entry which is preliminary data.</text>
</comment>
<dbReference type="InterPro" id="IPR036397">
    <property type="entry name" value="RNaseH_sf"/>
</dbReference>